<reference evidence="2 3" key="1">
    <citation type="journal article" date="2021" name="Commun. Biol.">
        <title>The genome of Shorea leprosula (Dipterocarpaceae) highlights the ecological relevance of drought in aseasonal tropical rainforests.</title>
        <authorList>
            <person name="Ng K.K.S."/>
            <person name="Kobayashi M.J."/>
            <person name="Fawcett J.A."/>
            <person name="Hatakeyama M."/>
            <person name="Paape T."/>
            <person name="Ng C.H."/>
            <person name="Ang C.C."/>
            <person name="Tnah L.H."/>
            <person name="Lee C.T."/>
            <person name="Nishiyama T."/>
            <person name="Sese J."/>
            <person name="O'Brien M.J."/>
            <person name="Copetti D."/>
            <person name="Mohd Noor M.I."/>
            <person name="Ong R.C."/>
            <person name="Putra M."/>
            <person name="Sireger I.Z."/>
            <person name="Indrioko S."/>
            <person name="Kosugi Y."/>
            <person name="Izuno A."/>
            <person name="Isagi Y."/>
            <person name="Lee S.L."/>
            <person name="Shimizu K.K."/>
        </authorList>
    </citation>
    <scope>NUCLEOTIDE SEQUENCE [LARGE SCALE GENOMIC DNA]</scope>
    <source>
        <strain evidence="2">214</strain>
    </source>
</reference>
<feature type="coiled-coil region" evidence="1">
    <location>
        <begin position="209"/>
        <end position="236"/>
    </location>
</feature>
<dbReference type="Proteomes" id="UP001054252">
    <property type="component" value="Unassembled WGS sequence"/>
</dbReference>
<name>A0AAV5KK57_9ROSI</name>
<feature type="coiled-coil region" evidence="1">
    <location>
        <begin position="22"/>
        <end position="63"/>
    </location>
</feature>
<protein>
    <submittedName>
        <fullName evidence="2">Uncharacterized protein</fullName>
    </submittedName>
</protein>
<dbReference type="EMBL" id="BPVZ01000067">
    <property type="protein sequence ID" value="GKV24886.1"/>
    <property type="molecule type" value="Genomic_DNA"/>
</dbReference>
<accession>A0AAV5KK57</accession>
<keyword evidence="1" id="KW-0175">Coiled coil</keyword>
<comment type="caution">
    <text evidence="2">The sequence shown here is derived from an EMBL/GenBank/DDBJ whole genome shotgun (WGS) entry which is preliminary data.</text>
</comment>
<sequence length="280" mass="31289">MAVPFGCKPLLRPMCLASNVNTEDLRSQLDQLHAEAETTRAKASNARLRLLRLSEAAEKLRRQASISVQKGMENDARELLFQKKKVMQALDKSKSRIEVLDKLSAKLNEAISAKETQLIESIASDLEGSGEDVSNPIRIISPQPKVSKDENKDTEFGCNDLIISKDQNVKFYQDGQLNQTVDEELAEGKASSIATPYNEDNMISSSTTVSSCEDFLEHLDQQLQKIEQELIAILNVSTLVLDNGEKPKNLKVQQTTELLDGILHLRQRITNIRQTKIQTS</sequence>
<dbReference type="PANTHER" id="PTHR37174">
    <property type="entry name" value="FORKHEAD-ASSOCIATED DOMAIN PROTEIN"/>
    <property type="match status" value="1"/>
</dbReference>
<organism evidence="2 3">
    <name type="scientific">Rubroshorea leprosula</name>
    <dbReference type="NCBI Taxonomy" id="152421"/>
    <lineage>
        <taxon>Eukaryota</taxon>
        <taxon>Viridiplantae</taxon>
        <taxon>Streptophyta</taxon>
        <taxon>Embryophyta</taxon>
        <taxon>Tracheophyta</taxon>
        <taxon>Spermatophyta</taxon>
        <taxon>Magnoliopsida</taxon>
        <taxon>eudicotyledons</taxon>
        <taxon>Gunneridae</taxon>
        <taxon>Pentapetalae</taxon>
        <taxon>rosids</taxon>
        <taxon>malvids</taxon>
        <taxon>Malvales</taxon>
        <taxon>Dipterocarpaceae</taxon>
        <taxon>Rubroshorea</taxon>
    </lineage>
</organism>
<dbReference type="AlphaFoldDB" id="A0AAV5KK57"/>
<dbReference type="PANTHER" id="PTHR37174:SF2">
    <property type="entry name" value="FORKHEAD-ASSOCIATED DOMAIN PROTEIN"/>
    <property type="match status" value="1"/>
</dbReference>
<keyword evidence="3" id="KW-1185">Reference proteome</keyword>
<evidence type="ECO:0000256" key="1">
    <source>
        <dbReference type="SAM" id="Coils"/>
    </source>
</evidence>
<gene>
    <name evidence="2" type="ORF">SLEP1_g34429</name>
</gene>
<evidence type="ECO:0000313" key="2">
    <source>
        <dbReference type="EMBL" id="GKV24886.1"/>
    </source>
</evidence>
<evidence type="ECO:0000313" key="3">
    <source>
        <dbReference type="Proteomes" id="UP001054252"/>
    </source>
</evidence>
<proteinExistence type="predicted"/>